<protein>
    <submittedName>
        <fullName evidence="1">Uncharacterized protein</fullName>
    </submittedName>
</protein>
<organism evidence="1 2">
    <name type="scientific">Mesorhizobium delmotii</name>
    <dbReference type="NCBI Taxonomy" id="1631247"/>
    <lineage>
        <taxon>Bacteria</taxon>
        <taxon>Pseudomonadati</taxon>
        <taxon>Pseudomonadota</taxon>
        <taxon>Alphaproteobacteria</taxon>
        <taxon>Hyphomicrobiales</taxon>
        <taxon>Phyllobacteriaceae</taxon>
        <taxon>Mesorhizobium</taxon>
    </lineage>
</organism>
<dbReference type="EMBL" id="FUIG01000024">
    <property type="protein sequence ID" value="SJM31108.1"/>
    <property type="molecule type" value="Genomic_DNA"/>
</dbReference>
<keyword evidence="2" id="KW-1185">Reference proteome</keyword>
<gene>
    <name evidence="1" type="ORF">BQ8482_180336</name>
</gene>
<name>A0A2P9AJ02_9HYPH</name>
<accession>A0A2P9AJ02</accession>
<sequence length="74" mass="8716">MIPKSGIRFSEKDHDQTMRQSLIGIRLGDRDLVDGRDNSRRVRRRAAKQTRAHDCRRPCHRSDLGLHHRQRAFA</sequence>
<dbReference type="AlphaFoldDB" id="A0A2P9AJ02"/>
<reference evidence="2" key="1">
    <citation type="submission" date="2016-12" db="EMBL/GenBank/DDBJ databases">
        <authorList>
            <person name="Brunel B."/>
        </authorList>
    </citation>
    <scope>NUCLEOTIDE SEQUENCE [LARGE SCALE GENOMIC DNA]</scope>
</reference>
<proteinExistence type="predicted"/>
<evidence type="ECO:0000313" key="1">
    <source>
        <dbReference type="EMBL" id="SJM31108.1"/>
    </source>
</evidence>
<evidence type="ECO:0000313" key="2">
    <source>
        <dbReference type="Proteomes" id="UP000245698"/>
    </source>
</evidence>
<dbReference type="Proteomes" id="UP000245698">
    <property type="component" value="Unassembled WGS sequence"/>
</dbReference>